<dbReference type="GO" id="GO:0016491">
    <property type="term" value="F:oxidoreductase activity"/>
    <property type="evidence" value="ECO:0007669"/>
    <property type="project" value="UniProtKB-KW"/>
</dbReference>
<evidence type="ECO:0000313" key="4">
    <source>
        <dbReference type="EMBL" id="SMO68623.1"/>
    </source>
</evidence>
<gene>
    <name evidence="4" type="ORF">SAMN06265218_10978</name>
</gene>
<dbReference type="OrthoDB" id="9801783at2"/>
<name>A0A521DAD1_9BACT</name>
<proteinExistence type="predicted"/>
<organism evidence="4 5">
    <name type="scientific">Fodinibius sediminis</name>
    <dbReference type="NCBI Taxonomy" id="1214077"/>
    <lineage>
        <taxon>Bacteria</taxon>
        <taxon>Pseudomonadati</taxon>
        <taxon>Balneolota</taxon>
        <taxon>Balneolia</taxon>
        <taxon>Balneolales</taxon>
        <taxon>Balneolaceae</taxon>
        <taxon>Fodinibius</taxon>
    </lineage>
</organism>
<evidence type="ECO:0000256" key="1">
    <source>
        <dbReference type="ARBA" id="ARBA00022723"/>
    </source>
</evidence>
<dbReference type="PANTHER" id="PTHR30004:SF6">
    <property type="entry name" value="D-THREONATE 4-PHOSPHATE DEHYDROGENASE"/>
    <property type="match status" value="1"/>
</dbReference>
<dbReference type="SUPFAM" id="SSF53659">
    <property type="entry name" value="Isocitrate/Isopropylmalate dehydrogenase-like"/>
    <property type="match status" value="1"/>
</dbReference>
<dbReference type="Proteomes" id="UP000317593">
    <property type="component" value="Unassembled WGS sequence"/>
</dbReference>
<keyword evidence="3" id="KW-0520">NAD</keyword>
<dbReference type="InterPro" id="IPR005255">
    <property type="entry name" value="PdxA_fam"/>
</dbReference>
<dbReference type="Gene3D" id="3.40.718.10">
    <property type="entry name" value="Isopropylmalate Dehydrogenase"/>
    <property type="match status" value="1"/>
</dbReference>
<keyword evidence="1" id="KW-0479">Metal-binding</keyword>
<dbReference type="GO" id="GO:0051287">
    <property type="term" value="F:NAD binding"/>
    <property type="evidence" value="ECO:0007669"/>
    <property type="project" value="InterPro"/>
</dbReference>
<dbReference type="AlphaFoldDB" id="A0A521DAD1"/>
<dbReference type="Pfam" id="PF04166">
    <property type="entry name" value="PdxA"/>
    <property type="match status" value="1"/>
</dbReference>
<dbReference type="RefSeq" id="WP_142714668.1">
    <property type="nucleotide sequence ID" value="NZ_FXTH01000009.1"/>
</dbReference>
<keyword evidence="2" id="KW-0560">Oxidoreductase</keyword>
<dbReference type="GO" id="GO:0046872">
    <property type="term" value="F:metal ion binding"/>
    <property type="evidence" value="ECO:0007669"/>
    <property type="project" value="UniProtKB-KW"/>
</dbReference>
<dbReference type="EMBL" id="FXTH01000009">
    <property type="protein sequence ID" value="SMO68623.1"/>
    <property type="molecule type" value="Genomic_DNA"/>
</dbReference>
<evidence type="ECO:0000256" key="3">
    <source>
        <dbReference type="ARBA" id="ARBA00023027"/>
    </source>
</evidence>
<keyword evidence="5" id="KW-1185">Reference proteome</keyword>
<evidence type="ECO:0000256" key="2">
    <source>
        <dbReference type="ARBA" id="ARBA00023002"/>
    </source>
</evidence>
<accession>A0A521DAD1</accession>
<protein>
    <submittedName>
        <fullName evidence="4">4-hydroxythreonine-4-phosphate dehydrogenase</fullName>
    </submittedName>
</protein>
<reference evidence="4 5" key="1">
    <citation type="submission" date="2017-05" db="EMBL/GenBank/DDBJ databases">
        <authorList>
            <person name="Varghese N."/>
            <person name="Submissions S."/>
        </authorList>
    </citation>
    <scope>NUCLEOTIDE SEQUENCE [LARGE SCALE GENOMIC DNA]</scope>
    <source>
        <strain evidence="4 5">DSM 21194</strain>
    </source>
</reference>
<dbReference type="PANTHER" id="PTHR30004">
    <property type="entry name" value="4-HYDROXYTHREONINE-4-PHOSPHATE DEHYDROGENASE"/>
    <property type="match status" value="1"/>
</dbReference>
<sequence length="334" mass="35641">MAQHIVISSGDINGIGPEIILKALKTDRLNDHTATILSAPEVIEYYCSLLDINLAWHQIPAIDEARPGRVNVLDCYDENEPVSITPGVLSKQAGGYAMKAVECGLELCKRGAADAMVTAPISKEAVNRAGYHIPGHTEFLAENTGTKDFLMMLVNDGLRVGLATIHIPISAVPEALNKRIIERRVKLMHQSLHVDFGIAVPRIAVLGLNPHAGDGGIIGNEERDIISPALESLKKAGITASGPYPADGFFGNKKYDNFDGILAMYHDQGLIPFKTLSFGAGVNFTAGLPIIRTSPDHGTAFDIAGKGQADASSFKQALSLAIALSVNRKREASG</sequence>
<evidence type="ECO:0000313" key="5">
    <source>
        <dbReference type="Proteomes" id="UP000317593"/>
    </source>
</evidence>
<dbReference type="NCBIfam" id="TIGR00557">
    <property type="entry name" value="pdxA"/>
    <property type="match status" value="1"/>
</dbReference>